<accession>A0A2I0L988</accession>
<reference evidence="2 3" key="1">
    <citation type="submission" date="2017-11" db="EMBL/GenBank/DDBJ databases">
        <title>De-novo sequencing of pomegranate (Punica granatum L.) genome.</title>
        <authorList>
            <person name="Akparov Z."/>
            <person name="Amiraslanov A."/>
            <person name="Hajiyeva S."/>
            <person name="Abbasov M."/>
            <person name="Kaur K."/>
            <person name="Hamwieh A."/>
            <person name="Solovyev V."/>
            <person name="Salamov A."/>
            <person name="Braich B."/>
            <person name="Kosarev P."/>
            <person name="Mahmoud A."/>
            <person name="Hajiyev E."/>
            <person name="Babayeva S."/>
            <person name="Izzatullayeva V."/>
            <person name="Mammadov A."/>
            <person name="Mammadov A."/>
            <person name="Sharifova S."/>
            <person name="Ojaghi J."/>
            <person name="Eynullazada K."/>
            <person name="Bayramov B."/>
            <person name="Abdulazimova A."/>
            <person name="Shahmuradov I."/>
        </authorList>
    </citation>
    <scope>NUCLEOTIDE SEQUENCE [LARGE SCALE GENOMIC DNA]</scope>
    <source>
        <strain evidence="3">cv. AG2017</strain>
        <tissue evidence="2">Leaf</tissue>
    </source>
</reference>
<name>A0A2I0L988_PUNGR</name>
<dbReference type="EMBL" id="PGOL01000098">
    <property type="protein sequence ID" value="PKI77264.1"/>
    <property type="molecule type" value="Genomic_DNA"/>
</dbReference>
<dbReference type="AlphaFoldDB" id="A0A2I0L988"/>
<feature type="region of interest" description="Disordered" evidence="1">
    <location>
        <begin position="126"/>
        <end position="150"/>
    </location>
</feature>
<protein>
    <submittedName>
        <fullName evidence="2">Uncharacterized protein</fullName>
    </submittedName>
</protein>
<proteinExistence type="predicted"/>
<evidence type="ECO:0000313" key="2">
    <source>
        <dbReference type="EMBL" id="PKI77264.1"/>
    </source>
</evidence>
<keyword evidence="3" id="KW-1185">Reference proteome</keyword>
<sequence length="150" mass="16652">MTLGEPKRLTDPPVGTRPFKLACFSVNNHLNTLGQVNIKNLTSLSCRGVLPILDLREKESEKWQEGRVTRLDVDGSKHREQRSRQLGGKVVGTTALITASSKKGEVKRRLCAVVWLSDHNHLFTGESEGREEPLQRVGTTRQSCGKVGHV</sequence>
<evidence type="ECO:0000256" key="1">
    <source>
        <dbReference type="SAM" id="MobiDB-lite"/>
    </source>
</evidence>
<comment type="caution">
    <text evidence="2">The sequence shown here is derived from an EMBL/GenBank/DDBJ whole genome shotgun (WGS) entry which is preliminary data.</text>
</comment>
<dbReference type="Proteomes" id="UP000233551">
    <property type="component" value="Unassembled WGS sequence"/>
</dbReference>
<gene>
    <name evidence="2" type="ORF">CRG98_002333</name>
</gene>
<evidence type="ECO:0000313" key="3">
    <source>
        <dbReference type="Proteomes" id="UP000233551"/>
    </source>
</evidence>
<organism evidence="2 3">
    <name type="scientific">Punica granatum</name>
    <name type="common">Pomegranate</name>
    <dbReference type="NCBI Taxonomy" id="22663"/>
    <lineage>
        <taxon>Eukaryota</taxon>
        <taxon>Viridiplantae</taxon>
        <taxon>Streptophyta</taxon>
        <taxon>Embryophyta</taxon>
        <taxon>Tracheophyta</taxon>
        <taxon>Spermatophyta</taxon>
        <taxon>Magnoliopsida</taxon>
        <taxon>eudicotyledons</taxon>
        <taxon>Gunneridae</taxon>
        <taxon>Pentapetalae</taxon>
        <taxon>rosids</taxon>
        <taxon>malvids</taxon>
        <taxon>Myrtales</taxon>
        <taxon>Lythraceae</taxon>
        <taxon>Punica</taxon>
    </lineage>
</organism>